<organism evidence="9">
    <name type="scientific">Ignisphaera aggregans</name>
    <dbReference type="NCBI Taxonomy" id="334771"/>
    <lineage>
        <taxon>Archaea</taxon>
        <taxon>Thermoproteota</taxon>
        <taxon>Thermoprotei</taxon>
        <taxon>Desulfurococcales</taxon>
        <taxon>Desulfurococcaceae</taxon>
        <taxon>Ignisphaera</taxon>
    </lineage>
</organism>
<comment type="subcellular location">
    <subcellularLocation>
        <location evidence="1 7">Cell membrane</location>
        <topology evidence="1 7">Multi-pass membrane protein</topology>
    </subcellularLocation>
</comment>
<feature type="transmembrane region" description="Helical" evidence="7">
    <location>
        <begin position="33"/>
        <end position="54"/>
    </location>
</feature>
<dbReference type="PANTHER" id="PTHR43386">
    <property type="entry name" value="OLIGOPEPTIDE TRANSPORT SYSTEM PERMEASE PROTEIN APPC"/>
    <property type="match status" value="1"/>
</dbReference>
<dbReference type="GO" id="GO:0055085">
    <property type="term" value="P:transmembrane transport"/>
    <property type="evidence" value="ECO:0007669"/>
    <property type="project" value="InterPro"/>
</dbReference>
<sequence length="175" mass="19194">MCTILTLALEYPLGTDAIGRNLFVMFLHGIKMSLYIGLITAVISMAVGMPIGVISGIRGGPFLDKVLMGITNLVLAVPSWLVAILFAAMVPIEQRGPELIDLILGLFSWPWFARAIRAQFYSLREREFVCLSRMTGYSNSRIAFEDLLPNIGSFVVSGITIVLLMVSLQLIATRA</sequence>
<evidence type="ECO:0000256" key="3">
    <source>
        <dbReference type="ARBA" id="ARBA00022475"/>
    </source>
</evidence>
<comment type="caution">
    <text evidence="9">The sequence shown here is derived from an EMBL/GenBank/DDBJ whole genome shotgun (WGS) entry which is preliminary data.</text>
</comment>
<dbReference type="InterPro" id="IPR035906">
    <property type="entry name" value="MetI-like_sf"/>
</dbReference>
<dbReference type="PROSITE" id="PS50928">
    <property type="entry name" value="ABC_TM1"/>
    <property type="match status" value="1"/>
</dbReference>
<reference evidence="9" key="1">
    <citation type="journal article" date="2020" name="mSystems">
        <title>Genome- and Community-Level Interaction Insights into Carbon Utilization and Element Cycling Functions of Hydrothermarchaeota in Hydrothermal Sediment.</title>
        <authorList>
            <person name="Zhou Z."/>
            <person name="Liu Y."/>
            <person name="Xu W."/>
            <person name="Pan J."/>
            <person name="Luo Z.H."/>
            <person name="Li M."/>
        </authorList>
    </citation>
    <scope>NUCLEOTIDE SEQUENCE [LARGE SCALE GENOMIC DNA]</scope>
    <source>
        <strain evidence="9">SpSt-1105</strain>
    </source>
</reference>
<protein>
    <submittedName>
        <fullName evidence="9">ABC transporter permease</fullName>
    </submittedName>
</protein>
<keyword evidence="2 7" id="KW-0813">Transport</keyword>
<evidence type="ECO:0000256" key="6">
    <source>
        <dbReference type="ARBA" id="ARBA00023136"/>
    </source>
</evidence>
<proteinExistence type="inferred from homology"/>
<keyword evidence="5 7" id="KW-1133">Transmembrane helix</keyword>
<dbReference type="Pfam" id="PF00528">
    <property type="entry name" value="BPD_transp_1"/>
    <property type="match status" value="1"/>
</dbReference>
<evidence type="ECO:0000259" key="8">
    <source>
        <dbReference type="PROSITE" id="PS50928"/>
    </source>
</evidence>
<evidence type="ECO:0000256" key="7">
    <source>
        <dbReference type="RuleBase" id="RU363032"/>
    </source>
</evidence>
<dbReference type="EMBL" id="DRYQ01000088">
    <property type="protein sequence ID" value="HHQ50905.1"/>
    <property type="molecule type" value="Genomic_DNA"/>
</dbReference>
<evidence type="ECO:0000256" key="4">
    <source>
        <dbReference type="ARBA" id="ARBA00022692"/>
    </source>
</evidence>
<dbReference type="InterPro" id="IPR050366">
    <property type="entry name" value="BP-dependent_transpt_permease"/>
</dbReference>
<gene>
    <name evidence="9" type="ORF">ENM66_06105</name>
</gene>
<evidence type="ECO:0000256" key="2">
    <source>
        <dbReference type="ARBA" id="ARBA00022448"/>
    </source>
</evidence>
<dbReference type="SUPFAM" id="SSF161098">
    <property type="entry name" value="MetI-like"/>
    <property type="match status" value="1"/>
</dbReference>
<feature type="transmembrane region" description="Helical" evidence="7">
    <location>
        <begin position="66"/>
        <end position="87"/>
    </location>
</feature>
<feature type="domain" description="ABC transmembrane type-1" evidence="8">
    <location>
        <begin position="30"/>
        <end position="175"/>
    </location>
</feature>
<dbReference type="Gene3D" id="1.10.3720.10">
    <property type="entry name" value="MetI-like"/>
    <property type="match status" value="1"/>
</dbReference>
<keyword evidence="6 7" id="KW-0472">Membrane</keyword>
<dbReference type="GO" id="GO:0005886">
    <property type="term" value="C:plasma membrane"/>
    <property type="evidence" value="ECO:0007669"/>
    <property type="project" value="UniProtKB-SubCell"/>
</dbReference>
<name>A0A7J3Z8J7_9CREN</name>
<dbReference type="InterPro" id="IPR000515">
    <property type="entry name" value="MetI-like"/>
</dbReference>
<keyword evidence="3" id="KW-1003">Cell membrane</keyword>
<comment type="similarity">
    <text evidence="7">Belongs to the binding-protein-dependent transport system permease family.</text>
</comment>
<feature type="transmembrane region" description="Helical" evidence="7">
    <location>
        <begin position="147"/>
        <end position="172"/>
    </location>
</feature>
<evidence type="ECO:0000256" key="5">
    <source>
        <dbReference type="ARBA" id="ARBA00022989"/>
    </source>
</evidence>
<dbReference type="CDD" id="cd06261">
    <property type="entry name" value="TM_PBP2"/>
    <property type="match status" value="1"/>
</dbReference>
<dbReference type="PANTHER" id="PTHR43386:SF1">
    <property type="entry name" value="D,D-DIPEPTIDE TRANSPORT SYSTEM PERMEASE PROTEIN DDPC-RELATED"/>
    <property type="match status" value="1"/>
</dbReference>
<evidence type="ECO:0000313" key="9">
    <source>
        <dbReference type="EMBL" id="HHQ50905.1"/>
    </source>
</evidence>
<accession>A0A7J3Z8J7</accession>
<evidence type="ECO:0000256" key="1">
    <source>
        <dbReference type="ARBA" id="ARBA00004651"/>
    </source>
</evidence>
<keyword evidence="4 7" id="KW-0812">Transmembrane</keyword>
<dbReference type="AlphaFoldDB" id="A0A7J3Z8J7"/>